<dbReference type="AlphaFoldDB" id="A0A6G0Z294"/>
<proteinExistence type="predicted"/>
<feature type="chain" id="PRO_5026180584" description="Transmembrane protein" evidence="1">
    <location>
        <begin position="27"/>
        <end position="290"/>
    </location>
</feature>
<protein>
    <recommendedName>
        <fullName evidence="4">Transmembrane protein</fullName>
    </recommendedName>
</protein>
<name>A0A6G0Z294_APHCR</name>
<evidence type="ECO:0000313" key="3">
    <source>
        <dbReference type="Proteomes" id="UP000478052"/>
    </source>
</evidence>
<evidence type="ECO:0000313" key="2">
    <source>
        <dbReference type="EMBL" id="KAF0764331.1"/>
    </source>
</evidence>
<sequence>MFSCSQNFLFIVQVFVHLIFLYDVEENRIEPLTLIPAQKYTHYKAWIETRNNKQKYWRPLLKQNTRYCLPKIITSLGTCARLNVEKSVSFLVVIFISLQYESFQYGMNVMNSQFFRPYYNNYNSRYTQTMYMYPQTNTVYRNFLPDNRSYIISKKRLIEFVLFKAINVQQMPIQQNDILTRMKLIMAQLKNIQNQSADKSSKREYNPNAETYKGKLIRKTSASFRSASVLLNYIYCILNKGFSFSRFDCNNSINKIMFIILIFIRINYSMNKIIYKNKSKDKKIVYLFII</sequence>
<gene>
    <name evidence="2" type="ORF">FWK35_00016920</name>
</gene>
<keyword evidence="3" id="KW-1185">Reference proteome</keyword>
<organism evidence="2 3">
    <name type="scientific">Aphis craccivora</name>
    <name type="common">Cowpea aphid</name>
    <dbReference type="NCBI Taxonomy" id="307492"/>
    <lineage>
        <taxon>Eukaryota</taxon>
        <taxon>Metazoa</taxon>
        <taxon>Ecdysozoa</taxon>
        <taxon>Arthropoda</taxon>
        <taxon>Hexapoda</taxon>
        <taxon>Insecta</taxon>
        <taxon>Pterygota</taxon>
        <taxon>Neoptera</taxon>
        <taxon>Paraneoptera</taxon>
        <taxon>Hemiptera</taxon>
        <taxon>Sternorrhyncha</taxon>
        <taxon>Aphidomorpha</taxon>
        <taxon>Aphidoidea</taxon>
        <taxon>Aphididae</taxon>
        <taxon>Aphidini</taxon>
        <taxon>Aphis</taxon>
        <taxon>Aphis</taxon>
    </lineage>
</organism>
<evidence type="ECO:0008006" key="4">
    <source>
        <dbReference type="Google" id="ProtNLM"/>
    </source>
</evidence>
<comment type="caution">
    <text evidence="2">The sequence shown here is derived from an EMBL/GenBank/DDBJ whole genome shotgun (WGS) entry which is preliminary data.</text>
</comment>
<dbReference type="EMBL" id="VUJU01001662">
    <property type="protein sequence ID" value="KAF0764331.1"/>
    <property type="molecule type" value="Genomic_DNA"/>
</dbReference>
<reference evidence="2 3" key="1">
    <citation type="submission" date="2019-08" db="EMBL/GenBank/DDBJ databases">
        <title>Whole genome of Aphis craccivora.</title>
        <authorList>
            <person name="Voronova N.V."/>
            <person name="Shulinski R.S."/>
            <person name="Bandarenka Y.V."/>
            <person name="Zhorov D.G."/>
            <person name="Warner D."/>
        </authorList>
    </citation>
    <scope>NUCLEOTIDE SEQUENCE [LARGE SCALE GENOMIC DNA]</scope>
    <source>
        <strain evidence="2">180601</strain>
        <tissue evidence="2">Whole Body</tissue>
    </source>
</reference>
<feature type="signal peptide" evidence="1">
    <location>
        <begin position="1"/>
        <end position="26"/>
    </location>
</feature>
<dbReference type="OrthoDB" id="6607283at2759"/>
<dbReference type="Proteomes" id="UP000478052">
    <property type="component" value="Unassembled WGS sequence"/>
</dbReference>
<evidence type="ECO:0000256" key="1">
    <source>
        <dbReference type="SAM" id="SignalP"/>
    </source>
</evidence>
<keyword evidence="1" id="KW-0732">Signal</keyword>
<accession>A0A6G0Z294</accession>